<dbReference type="HOGENOM" id="CLU_1875562_0_0_1"/>
<dbReference type="GeneID" id="20343146"/>
<reference evidence="2" key="5">
    <citation type="submission" date="2018-04" db="UniProtKB">
        <authorList>
            <consortium name="EnsemblFungi"/>
        </authorList>
    </citation>
    <scope>IDENTIFICATION</scope>
    <source>
        <strain evidence="2">R3-111a-1</strain>
    </source>
</reference>
<organism evidence="1">
    <name type="scientific">Gaeumannomyces tritici (strain R3-111a-1)</name>
    <name type="common">Wheat and barley take-all root rot fungus</name>
    <name type="synonym">Gaeumannomyces graminis var. tritici</name>
    <dbReference type="NCBI Taxonomy" id="644352"/>
    <lineage>
        <taxon>Eukaryota</taxon>
        <taxon>Fungi</taxon>
        <taxon>Dikarya</taxon>
        <taxon>Ascomycota</taxon>
        <taxon>Pezizomycotina</taxon>
        <taxon>Sordariomycetes</taxon>
        <taxon>Sordariomycetidae</taxon>
        <taxon>Magnaporthales</taxon>
        <taxon>Magnaporthaceae</taxon>
        <taxon>Gaeumannomyces</taxon>
    </lineage>
</organism>
<dbReference type="EnsemblFungi" id="EJT77582">
    <property type="protein sequence ID" value="EJT77582"/>
    <property type="gene ID" value="GGTG_02688"/>
</dbReference>
<proteinExistence type="predicted"/>
<keyword evidence="3" id="KW-1185">Reference proteome</keyword>
<reference evidence="2" key="4">
    <citation type="journal article" date="2015" name="G3 (Bethesda)">
        <title>Genome sequences of three phytopathogenic species of the Magnaporthaceae family of fungi.</title>
        <authorList>
            <person name="Okagaki L.H."/>
            <person name="Nunes C.C."/>
            <person name="Sailsbery J."/>
            <person name="Clay B."/>
            <person name="Brown D."/>
            <person name="John T."/>
            <person name="Oh Y."/>
            <person name="Young N."/>
            <person name="Fitzgerald M."/>
            <person name="Haas B.J."/>
            <person name="Zeng Q."/>
            <person name="Young S."/>
            <person name="Adiconis X."/>
            <person name="Fan L."/>
            <person name="Levin J.Z."/>
            <person name="Mitchell T.K."/>
            <person name="Okubara P.A."/>
            <person name="Farman M.L."/>
            <person name="Kohn L.M."/>
            <person name="Birren B."/>
            <person name="Ma L.-J."/>
            <person name="Dean R.A."/>
        </authorList>
    </citation>
    <scope>NUCLEOTIDE SEQUENCE</scope>
    <source>
        <strain evidence="2">R3-111a-1</strain>
    </source>
</reference>
<accession>J3NN30</accession>
<sequence>MQLLRRPPYCYSLATNLRRCMNLARGAGSPANRCAEKKLLEEVEDLWRTLQQLEKVNSELLPPDSPDQKWMETLRPLGTPGGIFCQIRDELEKLEKALAPPLGHMARVTAPIRHQLDKQEIQQRVESLARLKSTIT</sequence>
<protein>
    <submittedName>
        <fullName evidence="1 2">Uncharacterized protein</fullName>
    </submittedName>
</protein>
<reference evidence="3" key="1">
    <citation type="submission" date="2010-07" db="EMBL/GenBank/DDBJ databases">
        <title>The genome sequence of Gaeumannomyces graminis var. tritici strain R3-111a-1.</title>
        <authorList>
            <consortium name="The Broad Institute Genome Sequencing Platform"/>
            <person name="Ma L.-J."/>
            <person name="Dead R."/>
            <person name="Young S."/>
            <person name="Zeng Q."/>
            <person name="Koehrsen M."/>
            <person name="Alvarado L."/>
            <person name="Berlin A."/>
            <person name="Chapman S.B."/>
            <person name="Chen Z."/>
            <person name="Freedman E."/>
            <person name="Gellesch M."/>
            <person name="Goldberg J."/>
            <person name="Griggs A."/>
            <person name="Gujja S."/>
            <person name="Heilman E.R."/>
            <person name="Heiman D."/>
            <person name="Hepburn T."/>
            <person name="Howarth C."/>
            <person name="Jen D."/>
            <person name="Larson L."/>
            <person name="Mehta T."/>
            <person name="Neiman D."/>
            <person name="Pearson M."/>
            <person name="Roberts A."/>
            <person name="Saif S."/>
            <person name="Shea T."/>
            <person name="Shenoy N."/>
            <person name="Sisk P."/>
            <person name="Stolte C."/>
            <person name="Sykes S."/>
            <person name="Walk T."/>
            <person name="White J."/>
            <person name="Yandava C."/>
            <person name="Haas B."/>
            <person name="Nusbaum C."/>
            <person name="Birren B."/>
        </authorList>
    </citation>
    <scope>NUCLEOTIDE SEQUENCE [LARGE SCALE GENOMIC DNA]</scope>
    <source>
        <strain evidence="3">R3-111a-1</strain>
    </source>
</reference>
<evidence type="ECO:0000313" key="1">
    <source>
        <dbReference type="EMBL" id="EJT77582.1"/>
    </source>
</evidence>
<dbReference type="AlphaFoldDB" id="J3NN30"/>
<dbReference type="Proteomes" id="UP000006039">
    <property type="component" value="Unassembled WGS sequence"/>
</dbReference>
<dbReference type="VEuPathDB" id="FungiDB:GGTG_02688"/>
<name>J3NN30_GAET3</name>
<gene>
    <name evidence="2" type="primary">20343146</name>
    <name evidence="1" type="ORF">GGTG_02688</name>
</gene>
<dbReference type="EMBL" id="GL385396">
    <property type="protein sequence ID" value="EJT77582.1"/>
    <property type="molecule type" value="Genomic_DNA"/>
</dbReference>
<dbReference type="RefSeq" id="XP_009218727.1">
    <property type="nucleotide sequence ID" value="XM_009220463.1"/>
</dbReference>
<evidence type="ECO:0000313" key="2">
    <source>
        <dbReference type="EnsemblFungi" id="EJT77582"/>
    </source>
</evidence>
<reference evidence="1" key="2">
    <citation type="submission" date="2010-07" db="EMBL/GenBank/DDBJ databases">
        <authorList>
            <consortium name="The Broad Institute Genome Sequencing Platform"/>
            <consortium name="Broad Institute Genome Sequencing Center for Infectious Disease"/>
            <person name="Ma L.-J."/>
            <person name="Dead R."/>
            <person name="Young S."/>
            <person name="Zeng Q."/>
            <person name="Koehrsen M."/>
            <person name="Alvarado L."/>
            <person name="Berlin A."/>
            <person name="Chapman S.B."/>
            <person name="Chen Z."/>
            <person name="Freedman E."/>
            <person name="Gellesch M."/>
            <person name="Goldberg J."/>
            <person name="Griggs A."/>
            <person name="Gujja S."/>
            <person name="Heilman E.R."/>
            <person name="Heiman D."/>
            <person name="Hepburn T."/>
            <person name="Howarth C."/>
            <person name="Jen D."/>
            <person name="Larson L."/>
            <person name="Mehta T."/>
            <person name="Neiman D."/>
            <person name="Pearson M."/>
            <person name="Roberts A."/>
            <person name="Saif S."/>
            <person name="Shea T."/>
            <person name="Shenoy N."/>
            <person name="Sisk P."/>
            <person name="Stolte C."/>
            <person name="Sykes S."/>
            <person name="Walk T."/>
            <person name="White J."/>
            <person name="Yandava C."/>
            <person name="Haas B."/>
            <person name="Nusbaum C."/>
            <person name="Birren B."/>
        </authorList>
    </citation>
    <scope>NUCLEOTIDE SEQUENCE</scope>
    <source>
        <strain evidence="1">R3-111a-1</strain>
    </source>
</reference>
<evidence type="ECO:0000313" key="3">
    <source>
        <dbReference type="Proteomes" id="UP000006039"/>
    </source>
</evidence>
<reference evidence="1" key="3">
    <citation type="submission" date="2010-09" db="EMBL/GenBank/DDBJ databases">
        <title>Annotation of Gaeumannomyces graminis var. tritici R3-111a-1.</title>
        <authorList>
            <consortium name="The Broad Institute Genome Sequencing Platform"/>
            <person name="Ma L.-J."/>
            <person name="Dead R."/>
            <person name="Young S.K."/>
            <person name="Zeng Q."/>
            <person name="Gargeya S."/>
            <person name="Fitzgerald M."/>
            <person name="Haas B."/>
            <person name="Abouelleil A."/>
            <person name="Alvarado L."/>
            <person name="Arachchi H.M."/>
            <person name="Berlin A."/>
            <person name="Brown A."/>
            <person name="Chapman S.B."/>
            <person name="Chen Z."/>
            <person name="Dunbar C."/>
            <person name="Freedman E."/>
            <person name="Gearin G."/>
            <person name="Gellesch M."/>
            <person name="Goldberg J."/>
            <person name="Griggs A."/>
            <person name="Gujja S."/>
            <person name="Heiman D."/>
            <person name="Howarth C."/>
            <person name="Larson L."/>
            <person name="Lui A."/>
            <person name="MacDonald P.J.P."/>
            <person name="Mehta T."/>
            <person name="Montmayeur A."/>
            <person name="Murphy C."/>
            <person name="Neiman D."/>
            <person name="Pearson M."/>
            <person name="Priest M."/>
            <person name="Roberts A."/>
            <person name="Saif S."/>
            <person name="Shea T."/>
            <person name="Shenoy N."/>
            <person name="Sisk P."/>
            <person name="Stolte C."/>
            <person name="Sykes S."/>
            <person name="Yandava C."/>
            <person name="Wortman J."/>
            <person name="Nusbaum C."/>
            <person name="Birren B."/>
        </authorList>
    </citation>
    <scope>NUCLEOTIDE SEQUENCE</scope>
    <source>
        <strain evidence="1">R3-111a-1</strain>
    </source>
</reference>